<feature type="short sequence motif" description="HXTX 2" evidence="2">
    <location>
        <begin position="129"/>
        <end position="132"/>
    </location>
</feature>
<dbReference type="NCBIfam" id="TIGR02258">
    <property type="entry name" value="2_5_ligase"/>
    <property type="match status" value="1"/>
</dbReference>
<dbReference type="EC" id="3.1.4.58" evidence="2"/>
<dbReference type="SUPFAM" id="SSF55144">
    <property type="entry name" value="LigT-like"/>
    <property type="match status" value="1"/>
</dbReference>
<dbReference type="GO" id="GO:0004113">
    <property type="term" value="F:2',3'-cyclic-nucleotide 3'-phosphodiesterase activity"/>
    <property type="evidence" value="ECO:0007669"/>
    <property type="project" value="InterPro"/>
</dbReference>
<dbReference type="Pfam" id="PF13563">
    <property type="entry name" value="2_5_RNA_ligase2"/>
    <property type="match status" value="1"/>
</dbReference>
<comment type="catalytic activity">
    <reaction evidence="2">
        <text>a 3'-end 2',3'-cyclophospho-ribonucleotide-RNA + H2O = a 3'-end 2'-phospho-ribonucleotide-RNA + H(+)</text>
        <dbReference type="Rhea" id="RHEA:11828"/>
        <dbReference type="Rhea" id="RHEA-COMP:10464"/>
        <dbReference type="Rhea" id="RHEA-COMP:17353"/>
        <dbReference type="ChEBI" id="CHEBI:15377"/>
        <dbReference type="ChEBI" id="CHEBI:15378"/>
        <dbReference type="ChEBI" id="CHEBI:83064"/>
        <dbReference type="ChEBI" id="CHEBI:173113"/>
        <dbReference type="EC" id="3.1.4.58"/>
    </reaction>
</comment>
<dbReference type="InterPro" id="IPR009097">
    <property type="entry name" value="Cyclic_Pdiesterase"/>
</dbReference>
<evidence type="ECO:0000256" key="1">
    <source>
        <dbReference type="ARBA" id="ARBA00022801"/>
    </source>
</evidence>
<organism evidence="3 4">
    <name type="scientific">Tessaracoccus lapidicaptus</name>
    <dbReference type="NCBI Taxonomy" id="1427523"/>
    <lineage>
        <taxon>Bacteria</taxon>
        <taxon>Bacillati</taxon>
        <taxon>Actinomycetota</taxon>
        <taxon>Actinomycetes</taxon>
        <taxon>Propionibacteriales</taxon>
        <taxon>Propionibacteriaceae</taxon>
        <taxon>Tessaracoccus</taxon>
    </lineage>
</organism>
<dbReference type="EMBL" id="MBQD01000011">
    <property type="protein sequence ID" value="OCL36558.1"/>
    <property type="molecule type" value="Genomic_DNA"/>
</dbReference>
<dbReference type="GO" id="GO:0016874">
    <property type="term" value="F:ligase activity"/>
    <property type="evidence" value="ECO:0007669"/>
    <property type="project" value="UniProtKB-KW"/>
</dbReference>
<keyword evidence="1 2" id="KW-0378">Hydrolase</keyword>
<dbReference type="PANTHER" id="PTHR35561">
    <property type="entry name" value="RNA 2',3'-CYCLIC PHOSPHODIESTERASE"/>
    <property type="match status" value="1"/>
</dbReference>
<keyword evidence="4" id="KW-1185">Reference proteome</keyword>
<dbReference type="GO" id="GO:0008664">
    <property type="term" value="F:RNA 2',3'-cyclic 3'-phosphodiesterase activity"/>
    <property type="evidence" value="ECO:0007669"/>
    <property type="project" value="UniProtKB-EC"/>
</dbReference>
<gene>
    <name evidence="3" type="ORF">BCR15_01445</name>
</gene>
<proteinExistence type="inferred from homology"/>
<evidence type="ECO:0000256" key="2">
    <source>
        <dbReference type="HAMAP-Rule" id="MF_01940"/>
    </source>
</evidence>
<dbReference type="HAMAP" id="MF_01940">
    <property type="entry name" value="RNA_CPDase"/>
    <property type="match status" value="1"/>
</dbReference>
<dbReference type="AlphaFoldDB" id="A0A1C0AQ61"/>
<sequence length="189" mass="20362">MGARMFTAVLPPAPAVAELDALLEPRRGADPTLRWTRPEGWHVTTSFMADVPAASLERLEENLAEVAQRAHPFVIRLAGGLAFPHAGRARILALGVPEGHVELAALSSSCRGAASRAGAEADGARFVGHLTLARHNRGLTAVRWLEILDSFPGWRWTAEELCLVESHPGARYEVVSRFPLGGAVGRHLD</sequence>
<dbReference type="InterPro" id="IPR004175">
    <property type="entry name" value="RNA_CPDase"/>
</dbReference>
<comment type="function">
    <text evidence="2">Hydrolyzes RNA 2',3'-cyclic phosphodiester to an RNA 2'-phosphomonoester.</text>
</comment>
<feature type="active site" description="Proton donor" evidence="2">
    <location>
        <position position="42"/>
    </location>
</feature>
<evidence type="ECO:0000313" key="3">
    <source>
        <dbReference type="EMBL" id="OCL36558.1"/>
    </source>
</evidence>
<dbReference type="Proteomes" id="UP000093501">
    <property type="component" value="Unassembled WGS sequence"/>
</dbReference>
<protein>
    <recommendedName>
        <fullName evidence="2">RNA 2',3'-cyclic phosphodiesterase</fullName>
        <shortName evidence="2">RNA 2',3'-CPDase</shortName>
        <ecNumber evidence="2">3.1.4.58</ecNumber>
    </recommendedName>
</protein>
<accession>A0A1C0AQ61</accession>
<dbReference type="Gene3D" id="3.90.1140.10">
    <property type="entry name" value="Cyclic phosphodiesterase"/>
    <property type="match status" value="1"/>
</dbReference>
<name>A0A1C0AQ61_9ACTN</name>
<dbReference type="RefSeq" id="WP_068750914.1">
    <property type="nucleotide sequence ID" value="NZ_MBQD01000011.1"/>
</dbReference>
<keyword evidence="3" id="KW-0436">Ligase</keyword>
<feature type="short sequence motif" description="HXTX 1" evidence="2">
    <location>
        <begin position="42"/>
        <end position="45"/>
    </location>
</feature>
<dbReference type="PANTHER" id="PTHR35561:SF1">
    <property type="entry name" value="RNA 2',3'-CYCLIC PHOSPHODIESTERASE"/>
    <property type="match status" value="1"/>
</dbReference>
<evidence type="ECO:0000313" key="4">
    <source>
        <dbReference type="Proteomes" id="UP000093501"/>
    </source>
</evidence>
<comment type="caution">
    <text evidence="3">The sequence shown here is derived from an EMBL/GenBank/DDBJ whole genome shotgun (WGS) entry which is preliminary data.</text>
</comment>
<feature type="active site" description="Proton acceptor" evidence="2">
    <location>
        <position position="129"/>
    </location>
</feature>
<comment type="similarity">
    <text evidence="2">Belongs to the 2H phosphoesterase superfamily. ThpR family.</text>
</comment>
<reference evidence="4" key="1">
    <citation type="submission" date="2016-07" db="EMBL/GenBank/DDBJ databases">
        <authorList>
            <person name="Florea S."/>
            <person name="Webb J.S."/>
            <person name="Jaromczyk J."/>
            <person name="Schardl C.L."/>
        </authorList>
    </citation>
    <scope>NUCLEOTIDE SEQUENCE [LARGE SCALE GENOMIC DNA]</scope>
    <source>
        <strain evidence="4">IPBSL-7</strain>
    </source>
</reference>